<comment type="similarity">
    <text evidence="1">Belongs to the UPF0065 (bug) family.</text>
</comment>
<dbReference type="InterPro" id="IPR042100">
    <property type="entry name" value="Bug_dom1"/>
</dbReference>
<keyword evidence="2" id="KW-0732">Signal</keyword>
<dbReference type="PANTHER" id="PTHR42928:SF5">
    <property type="entry name" value="BLR1237 PROTEIN"/>
    <property type="match status" value="1"/>
</dbReference>
<dbReference type="PANTHER" id="PTHR42928">
    <property type="entry name" value="TRICARBOXYLATE-BINDING PROTEIN"/>
    <property type="match status" value="1"/>
</dbReference>
<dbReference type="Gene3D" id="3.40.190.10">
    <property type="entry name" value="Periplasmic binding protein-like II"/>
    <property type="match status" value="1"/>
</dbReference>
<evidence type="ECO:0000313" key="4">
    <source>
        <dbReference type="Proteomes" id="UP000661507"/>
    </source>
</evidence>
<dbReference type="Proteomes" id="UP000661507">
    <property type="component" value="Unassembled WGS sequence"/>
</dbReference>
<gene>
    <name evidence="3" type="ORF">GCM10011320_56230</name>
</gene>
<proteinExistence type="inferred from homology"/>
<dbReference type="SUPFAM" id="SSF53850">
    <property type="entry name" value="Periplasmic binding protein-like II"/>
    <property type="match status" value="1"/>
</dbReference>
<accession>A0A917L617</accession>
<evidence type="ECO:0008006" key="5">
    <source>
        <dbReference type="Google" id="ProtNLM"/>
    </source>
</evidence>
<comment type="caution">
    <text evidence="3">The sequence shown here is derived from an EMBL/GenBank/DDBJ whole genome shotgun (WGS) entry which is preliminary data.</text>
</comment>
<evidence type="ECO:0000256" key="1">
    <source>
        <dbReference type="ARBA" id="ARBA00006987"/>
    </source>
</evidence>
<organism evidence="3 4">
    <name type="scientific">Neoroseomonas lacus</name>
    <dbReference type="NCBI Taxonomy" id="287609"/>
    <lineage>
        <taxon>Bacteria</taxon>
        <taxon>Pseudomonadati</taxon>
        <taxon>Pseudomonadota</taxon>
        <taxon>Alphaproteobacteria</taxon>
        <taxon>Acetobacterales</taxon>
        <taxon>Acetobacteraceae</taxon>
        <taxon>Neoroseomonas</taxon>
    </lineage>
</organism>
<dbReference type="CDD" id="cd07012">
    <property type="entry name" value="PBP2_Bug_TTT"/>
    <property type="match status" value="1"/>
</dbReference>
<feature type="signal peptide" evidence="2">
    <location>
        <begin position="1"/>
        <end position="20"/>
    </location>
</feature>
<name>A0A917L617_9PROT</name>
<dbReference type="AlphaFoldDB" id="A0A917L617"/>
<dbReference type="EMBL" id="BMKW01000020">
    <property type="protein sequence ID" value="GGJ41416.1"/>
    <property type="molecule type" value="Genomic_DNA"/>
</dbReference>
<protein>
    <recommendedName>
        <fullName evidence="5">Tripartite tricarboxylate transporter substrate binding protein</fullName>
    </recommendedName>
</protein>
<keyword evidence="4" id="KW-1185">Reference proteome</keyword>
<dbReference type="PIRSF" id="PIRSF017082">
    <property type="entry name" value="YflP"/>
    <property type="match status" value="1"/>
</dbReference>
<reference evidence="3" key="2">
    <citation type="submission" date="2020-09" db="EMBL/GenBank/DDBJ databases">
        <authorList>
            <person name="Sun Q."/>
            <person name="Zhou Y."/>
        </authorList>
    </citation>
    <scope>NUCLEOTIDE SEQUENCE</scope>
    <source>
        <strain evidence="3">CGMCC 1.3617</strain>
    </source>
</reference>
<sequence>MIHRRSLILGSLAMPAIANAQPTGPLRVVCPWAPGGTTDAYLRGVAPLLGARLGRDVVVENRGGASGSVALGWLKNQRPDGSVISLVTDAAFRVAIVQNVPYDALQDFDFLGGMANTVSGWAVRRDSPITSLGDLVERARANPEGITYAAGGTPDNPPLGMRLLEHRSGVSFLFVPFAGGSQMVTAVLGGTVDVVFDSMGTLAGPVEGDALRLLALAAEERASRWPDKPTARELGFDAVHPLHTGFIAPRGLPVAVKQQFDQALQSVAADPAHGVLLQRLALVPWARDAAGYEEAIRTMFRELPVQLRELGLPTRL</sequence>
<feature type="chain" id="PRO_5037596803" description="Tripartite tricarboxylate transporter substrate binding protein" evidence="2">
    <location>
        <begin position="21"/>
        <end position="316"/>
    </location>
</feature>
<evidence type="ECO:0000313" key="3">
    <source>
        <dbReference type="EMBL" id="GGJ41416.1"/>
    </source>
</evidence>
<reference evidence="3" key="1">
    <citation type="journal article" date="2014" name="Int. J. Syst. Evol. Microbiol.">
        <title>Complete genome sequence of Corynebacterium casei LMG S-19264T (=DSM 44701T), isolated from a smear-ripened cheese.</title>
        <authorList>
            <consortium name="US DOE Joint Genome Institute (JGI-PGF)"/>
            <person name="Walter F."/>
            <person name="Albersmeier A."/>
            <person name="Kalinowski J."/>
            <person name="Ruckert C."/>
        </authorList>
    </citation>
    <scope>NUCLEOTIDE SEQUENCE</scope>
    <source>
        <strain evidence="3">CGMCC 1.3617</strain>
    </source>
</reference>
<dbReference type="InterPro" id="IPR005064">
    <property type="entry name" value="BUG"/>
</dbReference>
<dbReference type="Pfam" id="PF03401">
    <property type="entry name" value="TctC"/>
    <property type="match status" value="1"/>
</dbReference>
<evidence type="ECO:0000256" key="2">
    <source>
        <dbReference type="SAM" id="SignalP"/>
    </source>
</evidence>
<dbReference type="RefSeq" id="WP_188973142.1">
    <property type="nucleotide sequence ID" value="NZ_BMKW01000020.1"/>
</dbReference>
<dbReference type="Gene3D" id="3.40.190.150">
    <property type="entry name" value="Bordetella uptake gene, domain 1"/>
    <property type="match status" value="1"/>
</dbReference>